<proteinExistence type="inferred from homology"/>
<evidence type="ECO:0000256" key="13">
    <source>
        <dbReference type="SAM" id="SignalP"/>
    </source>
</evidence>
<dbReference type="Pfam" id="PF07660">
    <property type="entry name" value="STN"/>
    <property type="match status" value="1"/>
</dbReference>
<comment type="similarity">
    <text evidence="2">Belongs to the bacterial secretin family. PilQ subfamily.</text>
</comment>
<feature type="signal peptide" evidence="13">
    <location>
        <begin position="1"/>
        <end position="19"/>
    </location>
</feature>
<dbReference type="InterPro" id="IPR051808">
    <property type="entry name" value="Type_IV_pilus_biogenesis"/>
</dbReference>
<dbReference type="PANTHER" id="PTHR30604:SF1">
    <property type="entry name" value="DNA UTILIZATION PROTEIN HOFQ"/>
    <property type="match status" value="1"/>
</dbReference>
<comment type="subcellular location">
    <subcellularLocation>
        <location evidence="1 12">Cell outer membrane</location>
    </subcellularLocation>
</comment>
<evidence type="ECO:0000259" key="14">
    <source>
        <dbReference type="SMART" id="SM00965"/>
    </source>
</evidence>
<evidence type="ECO:0000256" key="11">
    <source>
        <dbReference type="ARBA" id="ARBA00025897"/>
    </source>
</evidence>
<dbReference type="Pfam" id="PF03958">
    <property type="entry name" value="Secretin_N"/>
    <property type="match status" value="1"/>
</dbReference>
<dbReference type="SMART" id="SM00965">
    <property type="entry name" value="STN"/>
    <property type="match status" value="1"/>
</dbReference>
<evidence type="ECO:0000313" key="16">
    <source>
        <dbReference type="Proteomes" id="UP000502260"/>
    </source>
</evidence>
<dbReference type="Pfam" id="PF11741">
    <property type="entry name" value="AMIN"/>
    <property type="match status" value="2"/>
</dbReference>
<feature type="chain" id="PRO_5026201908" description="Type IV pilus biogenesis and competence protein PilQ" evidence="13">
    <location>
        <begin position="20"/>
        <end position="727"/>
    </location>
</feature>
<evidence type="ECO:0000256" key="6">
    <source>
        <dbReference type="ARBA" id="ARBA00022927"/>
    </source>
</evidence>
<dbReference type="GO" id="GO:0009306">
    <property type="term" value="P:protein secretion"/>
    <property type="evidence" value="ECO:0007669"/>
    <property type="project" value="InterPro"/>
</dbReference>
<dbReference type="Pfam" id="PF00263">
    <property type="entry name" value="Secretin"/>
    <property type="match status" value="1"/>
</dbReference>
<reference evidence="16" key="1">
    <citation type="submission" date="2020-03" db="EMBL/GenBank/DDBJ databases">
        <title>Complete genome sequence of sulfur-oxidizing bacterium skT11.</title>
        <authorList>
            <person name="Kanda M."/>
            <person name="Kojima H."/>
            <person name="Fukui M."/>
        </authorList>
    </citation>
    <scope>NUCLEOTIDE SEQUENCE [LARGE SCALE GENOMIC DNA]</scope>
    <source>
        <strain evidence="16">skT11</strain>
    </source>
</reference>
<dbReference type="InterPro" id="IPR038591">
    <property type="entry name" value="NolW-like_sf"/>
</dbReference>
<evidence type="ECO:0000256" key="9">
    <source>
        <dbReference type="ARBA" id="ARBA00023287"/>
    </source>
</evidence>
<dbReference type="PANTHER" id="PTHR30604">
    <property type="entry name" value="PROTEIN TRANSPORT PROTEIN HOFQ"/>
    <property type="match status" value="1"/>
</dbReference>
<comment type="function">
    <text evidence="10">Required for type IV pilus biogenesis and competence. Could function as a pore for exit of the pilus but also as a channel for entry of heme and antimicrobial agents and uptake of transforming DNA.</text>
</comment>
<evidence type="ECO:0000256" key="2">
    <source>
        <dbReference type="ARBA" id="ARBA00006304"/>
    </source>
</evidence>
<dbReference type="GO" id="GO:0030420">
    <property type="term" value="P:establishment of competence for transformation"/>
    <property type="evidence" value="ECO:0007669"/>
    <property type="project" value="UniProtKB-KW"/>
</dbReference>
<evidence type="ECO:0000256" key="10">
    <source>
        <dbReference type="ARBA" id="ARBA00024678"/>
    </source>
</evidence>
<evidence type="ECO:0000256" key="1">
    <source>
        <dbReference type="ARBA" id="ARBA00004442"/>
    </source>
</evidence>
<dbReference type="GO" id="GO:0009279">
    <property type="term" value="C:cell outer membrane"/>
    <property type="evidence" value="ECO:0007669"/>
    <property type="project" value="UniProtKB-SubCell"/>
</dbReference>
<dbReference type="Gene3D" id="2.60.40.3470">
    <property type="match status" value="1"/>
</dbReference>
<sequence>MFRMACAVLLTGAATISVAADGGASAPVTDQNNIESVTYTTLPNGKIEVKVSLKQALATPPVGFTTNNPPRIALDFPGTANSLGKNLMEVGQGTLRTVNIVQAGTRTRLVMNLAKPVGYETRMDGKDLYVTLQNSPTVVSNANVTTRFAEAGVSTPVGQQIHSLNDIDFRRGSNGEGRIVVGLSDSTTGIDIRKVGKNLVVEFIDAKLPTNLERRLDVLDFGTPVKALATSSQGKNTRMVIEPQGLWEYSAYQADRQFIVDVKKVVEDPNKMVASGKQGYAGEKLSLNFQNVEVRTVLQVIADFTNLNIITSDSVSGSLTLRLKDVPWDQALDIILNAKGLDKRKNGNVIWIAPRDELAVKEKAELEARQQVSELEPLQTEYYSLNYLRADTANKMLLGQAGTTSDKGDDASCAPAAAGVKATASTATGSAAAGPQKILSKRGTVTFDQKTNMLIVNDIPSKHEEIRRLLAVIDVPAKQVMIEARIVSATDGFSKELGVRLGTSFKGSIGNKSYSSLPQPLGLNVNNVDLPVGLSPISGASPATLALTLMNLSGGNLINLELSAMESDNKGTVLSNPRVMTSNQRPAAIVKGIQFPVITPGTANSPPTTTYKDALLCLLVNPQVLNNDSILLDVEITKDDPQTPDTAGNRALDINRVKTQILVNNGDTAVLGGIFIQDTKKGVDKVPLLGDIPVFGNLFKKTTRSDEKNELMIFITPRILKESLNVQ</sequence>
<evidence type="ECO:0000256" key="3">
    <source>
        <dbReference type="ARBA" id="ARBA00014124"/>
    </source>
</evidence>
<dbReference type="Gene3D" id="3.30.1370.130">
    <property type="match status" value="1"/>
</dbReference>
<dbReference type="Gene3D" id="3.30.1370.120">
    <property type="match status" value="1"/>
</dbReference>
<comment type="subunit">
    <text evidence="11">Homododecamer. Tetramer of trimer.</text>
</comment>
<dbReference type="Proteomes" id="UP000502260">
    <property type="component" value="Chromosome"/>
</dbReference>
<feature type="domain" description="Secretin/TonB short N-terminal" evidence="14">
    <location>
        <begin position="307"/>
        <end position="355"/>
    </location>
</feature>
<dbReference type="InterPro" id="IPR001775">
    <property type="entry name" value="GspD/PilQ"/>
</dbReference>
<evidence type="ECO:0000313" key="15">
    <source>
        <dbReference type="EMBL" id="BCB28292.1"/>
    </source>
</evidence>
<evidence type="ECO:0000256" key="12">
    <source>
        <dbReference type="RuleBase" id="RU004004"/>
    </source>
</evidence>
<keyword evidence="4 12" id="KW-0813">Transport</keyword>
<evidence type="ECO:0000256" key="8">
    <source>
        <dbReference type="ARBA" id="ARBA00023237"/>
    </source>
</evidence>
<evidence type="ECO:0000256" key="7">
    <source>
        <dbReference type="ARBA" id="ARBA00023136"/>
    </source>
</evidence>
<evidence type="ECO:0000256" key="4">
    <source>
        <dbReference type="ARBA" id="ARBA00022448"/>
    </source>
</evidence>
<keyword evidence="16" id="KW-1185">Reference proteome</keyword>
<dbReference type="PRINTS" id="PR00811">
    <property type="entry name" value="BCTERIALGSPD"/>
</dbReference>
<dbReference type="InterPro" id="IPR013355">
    <property type="entry name" value="Pilus_4_PilQ"/>
</dbReference>
<dbReference type="NCBIfam" id="TIGR02515">
    <property type="entry name" value="IV_pilus_PilQ"/>
    <property type="match status" value="1"/>
</dbReference>
<dbReference type="PROSITE" id="PS00875">
    <property type="entry name" value="T2SP_D"/>
    <property type="match status" value="1"/>
</dbReference>
<keyword evidence="5 13" id="KW-0732">Signal</keyword>
<keyword evidence="9" id="KW-0178">Competence</keyword>
<evidence type="ECO:0000256" key="5">
    <source>
        <dbReference type="ARBA" id="ARBA00022729"/>
    </source>
</evidence>
<keyword evidence="8" id="KW-0998">Cell outer membrane</keyword>
<dbReference type="InterPro" id="IPR021731">
    <property type="entry name" value="AMIN_dom"/>
</dbReference>
<gene>
    <name evidence="15" type="primary">pilQ</name>
    <name evidence="15" type="ORF">SKTS_31780</name>
</gene>
<dbReference type="KEGG" id="slac:SKTS_31780"/>
<dbReference type="AlphaFoldDB" id="A0A6F8VH68"/>
<protein>
    <recommendedName>
        <fullName evidence="3">Type IV pilus biogenesis and competence protein PilQ</fullName>
    </recommendedName>
</protein>
<dbReference type="InterPro" id="IPR004845">
    <property type="entry name" value="T2SS_GspD_CS"/>
</dbReference>
<keyword evidence="6" id="KW-0653">Protein transport</keyword>
<name>A0A6F8VH68_9PROT</name>
<dbReference type="InterPro" id="IPR005644">
    <property type="entry name" value="NolW-like"/>
</dbReference>
<dbReference type="Gene3D" id="2.60.40.3500">
    <property type="match status" value="1"/>
</dbReference>
<dbReference type="InterPro" id="IPR004846">
    <property type="entry name" value="T2SS/T3SS_dom"/>
</dbReference>
<organism evidence="15 16">
    <name type="scientific">Sulfurimicrobium lacus</name>
    <dbReference type="NCBI Taxonomy" id="2715678"/>
    <lineage>
        <taxon>Bacteria</taxon>
        <taxon>Pseudomonadati</taxon>
        <taxon>Pseudomonadota</taxon>
        <taxon>Betaproteobacteria</taxon>
        <taxon>Nitrosomonadales</taxon>
        <taxon>Sulfuricellaceae</taxon>
        <taxon>Sulfurimicrobium</taxon>
    </lineage>
</organism>
<dbReference type="EMBL" id="AP022853">
    <property type="protein sequence ID" value="BCB28292.1"/>
    <property type="molecule type" value="Genomic_DNA"/>
</dbReference>
<dbReference type="InterPro" id="IPR011662">
    <property type="entry name" value="Secretin/TonB_short_N"/>
</dbReference>
<accession>A0A6F8VH68</accession>
<keyword evidence="7" id="KW-0472">Membrane</keyword>